<feature type="region of interest" description="Disordered" evidence="2">
    <location>
        <begin position="84"/>
        <end position="120"/>
    </location>
</feature>
<dbReference type="PROSITE" id="PS50084">
    <property type="entry name" value="KH_TYPE_1"/>
    <property type="match status" value="1"/>
</dbReference>
<feature type="domain" description="Tudor" evidence="4">
    <location>
        <begin position="486"/>
        <end position="544"/>
    </location>
</feature>
<dbReference type="Gene3D" id="2.40.50.90">
    <property type="match status" value="1"/>
</dbReference>
<dbReference type="Pfam" id="PF00567">
    <property type="entry name" value="TUDOR"/>
    <property type="match status" value="1"/>
</dbReference>
<dbReference type="PROSITE" id="PS50304">
    <property type="entry name" value="TUDOR"/>
    <property type="match status" value="1"/>
</dbReference>
<accession>A0A915CUE4</accession>
<dbReference type="PANTHER" id="PTHR22948:SF65">
    <property type="entry name" value="A-KINASE ANCHORING PROTEIN 1"/>
    <property type="match status" value="1"/>
</dbReference>
<evidence type="ECO:0000313" key="5">
    <source>
        <dbReference type="Proteomes" id="UP000887574"/>
    </source>
</evidence>
<keyword evidence="1" id="KW-0694">RNA-binding</keyword>
<feature type="region of interest" description="Disordered" evidence="2">
    <location>
        <begin position="141"/>
        <end position="162"/>
    </location>
</feature>
<dbReference type="InterPro" id="IPR035437">
    <property type="entry name" value="SNase_OB-fold_sf"/>
</dbReference>
<dbReference type="InterPro" id="IPR002999">
    <property type="entry name" value="Tudor"/>
</dbReference>
<feature type="transmembrane region" description="Helical" evidence="3">
    <location>
        <begin position="54"/>
        <end position="73"/>
    </location>
</feature>
<sequence>MIIPSNTSSNSAAAAVASSLSAAASSSSSSSSLPSNSLASLASSTQIYRNKKLLALVATLSGLSAAAAALWILQRHYYRKTRKQICPPTPKTMAGEHSMSTTSSSTNRSAGSTSMKEESEISNLEDCPLISCSFERKPSTNTNEMNGFKDASTTRSTDTNGEAIPWSEYTLHTAQPTIQSASSSTNDEKNTTSFQHRPSFNWVDEVDQEMERNNRTNSIKDNQQQQQKNTFTGGSNTERRSSTSVTQTAKAFRNGVKISTNHQYHNHQNIQHNANQTQDYKNAESPNSTNSEGSADSGSQDSGRATGGLTSTSPFDLNEMEVPICMYEFEIPNTLVGLIIGVGGKTIQELCKRAEVKMLIRPHHTPIKIDSHQICSVEGKRENINKCLHMIKGRFPKERFPDLNLKPVLPPPINNPSAITQARPQPTPLTMPSGVPCEVYISASVDAGHFFVQLPTHPSFPSLQLLDYYMLSVYSQVSGVPELPKPCNVGVLCAAPAYNGWFRAITLLYDEEQDETLVRFVDYGGFAKIPRADLRQIRTDFMTLPLQAIECYLANVQPVDGTSHWSEEATELFQKLCAAKIIQAELVGTNKSDGIPCVDLYIVDENKKVLRIDNVLLERGLAKPADPTRIVRLQSKMPLAAINNNQRSVKDAVKTN</sequence>
<feature type="compositionally biased region" description="Low complexity" evidence="2">
    <location>
        <begin position="98"/>
        <end position="114"/>
    </location>
</feature>
<dbReference type="Gene3D" id="3.30.1370.10">
    <property type="entry name" value="K Homology domain, type 1"/>
    <property type="match status" value="1"/>
</dbReference>
<dbReference type="Pfam" id="PF00013">
    <property type="entry name" value="KH_1"/>
    <property type="match status" value="1"/>
</dbReference>
<dbReference type="SMART" id="SM00322">
    <property type="entry name" value="KH"/>
    <property type="match status" value="1"/>
</dbReference>
<dbReference type="InterPro" id="IPR047367">
    <property type="entry name" value="Tudor_AKAP1"/>
</dbReference>
<dbReference type="InterPro" id="IPR050621">
    <property type="entry name" value="Tudor_domain_containing"/>
</dbReference>
<dbReference type="Gene3D" id="2.30.30.140">
    <property type="match status" value="1"/>
</dbReference>
<feature type="region of interest" description="Disordered" evidence="2">
    <location>
        <begin position="176"/>
        <end position="203"/>
    </location>
</feature>
<proteinExistence type="predicted"/>
<dbReference type="InterPro" id="IPR036612">
    <property type="entry name" value="KH_dom_type_1_sf"/>
</dbReference>
<evidence type="ECO:0000256" key="1">
    <source>
        <dbReference type="PROSITE-ProRule" id="PRU00117"/>
    </source>
</evidence>
<feature type="compositionally biased region" description="Polar residues" evidence="2">
    <location>
        <begin position="284"/>
        <end position="314"/>
    </location>
</feature>
<reference evidence="6" key="1">
    <citation type="submission" date="2022-11" db="UniProtKB">
        <authorList>
            <consortium name="WormBaseParasite"/>
        </authorList>
    </citation>
    <scope>IDENTIFICATION</scope>
</reference>
<name>A0A915CUE4_9BILA</name>
<feature type="compositionally biased region" description="Polar residues" evidence="2">
    <location>
        <begin position="141"/>
        <end position="160"/>
    </location>
</feature>
<evidence type="ECO:0000256" key="2">
    <source>
        <dbReference type="SAM" id="MobiDB-lite"/>
    </source>
</evidence>
<organism evidence="5 6">
    <name type="scientific">Ditylenchus dipsaci</name>
    <dbReference type="NCBI Taxonomy" id="166011"/>
    <lineage>
        <taxon>Eukaryota</taxon>
        <taxon>Metazoa</taxon>
        <taxon>Ecdysozoa</taxon>
        <taxon>Nematoda</taxon>
        <taxon>Chromadorea</taxon>
        <taxon>Rhabditida</taxon>
        <taxon>Tylenchina</taxon>
        <taxon>Tylenchomorpha</taxon>
        <taxon>Sphaerularioidea</taxon>
        <taxon>Anguinidae</taxon>
        <taxon>Anguininae</taxon>
        <taxon>Ditylenchus</taxon>
    </lineage>
</organism>
<dbReference type="SUPFAM" id="SSF54791">
    <property type="entry name" value="Eukaryotic type KH-domain (KH-domain type I)"/>
    <property type="match status" value="1"/>
</dbReference>
<dbReference type="InterPro" id="IPR004088">
    <property type="entry name" value="KH_dom_type_1"/>
</dbReference>
<dbReference type="WBParaSite" id="jg12340">
    <property type="protein sequence ID" value="jg12340"/>
    <property type="gene ID" value="jg12340"/>
</dbReference>
<keyword evidence="5" id="KW-1185">Reference proteome</keyword>
<dbReference type="GO" id="GO:0005739">
    <property type="term" value="C:mitochondrion"/>
    <property type="evidence" value="ECO:0007669"/>
    <property type="project" value="UniProtKB-ARBA"/>
</dbReference>
<dbReference type="GO" id="GO:0003723">
    <property type="term" value="F:RNA binding"/>
    <property type="evidence" value="ECO:0007669"/>
    <property type="project" value="UniProtKB-UniRule"/>
</dbReference>
<keyword evidence="3" id="KW-0812">Transmembrane</keyword>
<dbReference type="InterPro" id="IPR047368">
    <property type="entry name" value="KH-I_AKAP1"/>
</dbReference>
<dbReference type="AlphaFoldDB" id="A0A915CUE4"/>
<evidence type="ECO:0000313" key="6">
    <source>
        <dbReference type="WBParaSite" id="jg12340"/>
    </source>
</evidence>
<dbReference type="PANTHER" id="PTHR22948">
    <property type="entry name" value="TUDOR DOMAIN CONTAINING PROTEIN"/>
    <property type="match status" value="1"/>
</dbReference>
<dbReference type="SMART" id="SM00333">
    <property type="entry name" value="TUDOR"/>
    <property type="match status" value="1"/>
</dbReference>
<dbReference type="InterPro" id="IPR004087">
    <property type="entry name" value="KH_dom"/>
</dbReference>
<keyword evidence="3" id="KW-1133">Transmembrane helix</keyword>
<dbReference type="CDD" id="cd20407">
    <property type="entry name" value="Tudor_AKAP1"/>
    <property type="match status" value="1"/>
</dbReference>
<dbReference type="SUPFAM" id="SSF63748">
    <property type="entry name" value="Tudor/PWWP/MBT"/>
    <property type="match status" value="1"/>
</dbReference>
<dbReference type="Proteomes" id="UP000887574">
    <property type="component" value="Unplaced"/>
</dbReference>
<evidence type="ECO:0000256" key="3">
    <source>
        <dbReference type="SAM" id="Phobius"/>
    </source>
</evidence>
<protein>
    <submittedName>
        <fullName evidence="6">Tudor domain-containing protein</fullName>
    </submittedName>
</protein>
<dbReference type="CDD" id="cd22395">
    <property type="entry name" value="KH-I_AKAP1"/>
    <property type="match status" value="1"/>
</dbReference>
<feature type="compositionally biased region" description="Polar residues" evidence="2">
    <location>
        <begin position="176"/>
        <end position="198"/>
    </location>
</feature>
<keyword evidence="3" id="KW-0472">Membrane</keyword>
<feature type="region of interest" description="Disordered" evidence="2">
    <location>
        <begin position="216"/>
        <end position="248"/>
    </location>
</feature>
<evidence type="ECO:0000259" key="4">
    <source>
        <dbReference type="PROSITE" id="PS50304"/>
    </source>
</evidence>
<feature type="region of interest" description="Disordered" evidence="2">
    <location>
        <begin position="277"/>
        <end position="314"/>
    </location>
</feature>